<keyword evidence="4" id="KW-0597">Phosphoprotein</keyword>
<keyword evidence="7 15" id="KW-0418">Kinase</keyword>
<evidence type="ECO:0000256" key="1">
    <source>
        <dbReference type="ARBA" id="ARBA00000085"/>
    </source>
</evidence>
<dbReference type="InterPro" id="IPR003661">
    <property type="entry name" value="HisK_dim/P_dom"/>
</dbReference>
<dbReference type="PROSITE" id="PS50109">
    <property type="entry name" value="HIS_KIN"/>
    <property type="match status" value="1"/>
</dbReference>
<evidence type="ECO:0000256" key="9">
    <source>
        <dbReference type="ARBA" id="ARBA00023012"/>
    </source>
</evidence>
<comment type="caution">
    <text evidence="15">The sequence shown here is derived from an EMBL/GenBank/DDBJ whole genome shotgun (WGS) entry which is preliminary data.</text>
</comment>
<evidence type="ECO:0000256" key="3">
    <source>
        <dbReference type="ARBA" id="ARBA00018672"/>
    </source>
</evidence>
<reference evidence="15 16" key="1">
    <citation type="submission" date="2017-11" db="EMBL/GenBank/DDBJ databases">
        <title>Understudied soil microbes with underappreciated capabilities: Untangling the Clostridium saccharolyticum group.</title>
        <authorList>
            <person name="Leschine S."/>
        </authorList>
    </citation>
    <scope>NUCLEOTIDE SEQUENCE [LARGE SCALE GENOMIC DNA]</scope>
    <source>
        <strain evidence="15 16">18A</strain>
    </source>
</reference>
<evidence type="ECO:0000256" key="12">
    <source>
        <dbReference type="SAM" id="Phobius"/>
    </source>
</evidence>
<accession>A0A2M8Z6C3</accession>
<dbReference type="Gene3D" id="3.40.50.2300">
    <property type="match status" value="1"/>
</dbReference>
<name>A0A2M8Z6C3_9FIRM</name>
<dbReference type="SUPFAM" id="SSF52172">
    <property type="entry name" value="CheY-like"/>
    <property type="match status" value="1"/>
</dbReference>
<dbReference type="CDD" id="cd18774">
    <property type="entry name" value="PDC2_HK_sensor"/>
    <property type="match status" value="1"/>
</dbReference>
<evidence type="ECO:0000256" key="2">
    <source>
        <dbReference type="ARBA" id="ARBA00012438"/>
    </source>
</evidence>
<evidence type="ECO:0000256" key="6">
    <source>
        <dbReference type="ARBA" id="ARBA00022741"/>
    </source>
</evidence>
<dbReference type="Pfam" id="PF00512">
    <property type="entry name" value="HisKA"/>
    <property type="match status" value="1"/>
</dbReference>
<feature type="transmembrane region" description="Helical" evidence="12">
    <location>
        <begin position="302"/>
        <end position="323"/>
    </location>
</feature>
<dbReference type="EMBL" id="PGET01000001">
    <property type="protein sequence ID" value="PJJ28990.1"/>
    <property type="molecule type" value="Genomic_DNA"/>
</dbReference>
<dbReference type="AlphaFoldDB" id="A0A2M8Z6C3"/>
<evidence type="ECO:0000313" key="15">
    <source>
        <dbReference type="EMBL" id="PJJ28990.1"/>
    </source>
</evidence>
<dbReference type="SMART" id="SM00388">
    <property type="entry name" value="HisKA"/>
    <property type="match status" value="1"/>
</dbReference>
<proteinExistence type="predicted"/>
<evidence type="ECO:0000259" key="13">
    <source>
        <dbReference type="PROSITE" id="PS50109"/>
    </source>
</evidence>
<dbReference type="CDD" id="cd00082">
    <property type="entry name" value="HisKA"/>
    <property type="match status" value="1"/>
</dbReference>
<evidence type="ECO:0000256" key="10">
    <source>
        <dbReference type="ARBA" id="ARBA00024867"/>
    </source>
</evidence>
<dbReference type="SMART" id="SM00387">
    <property type="entry name" value="HATPase_c"/>
    <property type="match status" value="1"/>
</dbReference>
<dbReference type="InterPro" id="IPR036890">
    <property type="entry name" value="HATPase_C_sf"/>
</dbReference>
<dbReference type="InterPro" id="IPR011006">
    <property type="entry name" value="CheY-like_superfamily"/>
</dbReference>
<dbReference type="GO" id="GO:0000155">
    <property type="term" value="F:phosphorelay sensor kinase activity"/>
    <property type="evidence" value="ECO:0007669"/>
    <property type="project" value="InterPro"/>
</dbReference>
<dbReference type="Pfam" id="PF02518">
    <property type="entry name" value="HATPase_c"/>
    <property type="match status" value="1"/>
</dbReference>
<dbReference type="Proteomes" id="UP000231092">
    <property type="component" value="Unassembled WGS sequence"/>
</dbReference>
<dbReference type="PANTHER" id="PTHR43065:SF46">
    <property type="entry name" value="C4-DICARBOXYLATE TRANSPORT SENSOR PROTEIN DCTB"/>
    <property type="match status" value="1"/>
</dbReference>
<keyword evidence="5" id="KW-0808">Transferase</keyword>
<dbReference type="Pfam" id="PF00072">
    <property type="entry name" value="Response_reg"/>
    <property type="match status" value="1"/>
</dbReference>
<feature type="domain" description="Histidine kinase" evidence="13">
    <location>
        <begin position="372"/>
        <end position="599"/>
    </location>
</feature>
<feature type="transmembrane region" description="Helical" evidence="12">
    <location>
        <begin position="20"/>
        <end position="44"/>
    </location>
</feature>
<dbReference type="InterPro" id="IPR004358">
    <property type="entry name" value="Sig_transdc_His_kin-like_C"/>
</dbReference>
<keyword evidence="12" id="KW-0812">Transmembrane</keyword>
<evidence type="ECO:0000259" key="14">
    <source>
        <dbReference type="PROSITE" id="PS50110"/>
    </source>
</evidence>
<evidence type="ECO:0000256" key="11">
    <source>
        <dbReference type="PROSITE-ProRule" id="PRU00169"/>
    </source>
</evidence>
<organism evidence="15 16">
    <name type="scientific">[Clostridium] celerecrescens 18A</name>
    <dbReference type="NCBI Taxonomy" id="1286362"/>
    <lineage>
        <taxon>Bacteria</taxon>
        <taxon>Bacillati</taxon>
        <taxon>Bacillota</taxon>
        <taxon>Clostridia</taxon>
        <taxon>Lachnospirales</taxon>
        <taxon>Lachnospiraceae</taxon>
        <taxon>Lacrimispora</taxon>
    </lineage>
</organism>
<comment type="catalytic activity">
    <reaction evidence="1">
        <text>ATP + protein L-histidine = ADP + protein N-phospho-L-histidine.</text>
        <dbReference type="EC" id="2.7.13.3"/>
    </reaction>
</comment>
<sequence length="735" mass="83895">MRNRQIEDDFMSKIKRNKRYGTVFMFCAMASVLLIFCCLVFSIWDEYKETIINNQKKQMLLTTQSMGENLKIFIEGYQADLNTLCDIENENYKKTGREEWSILQSYVTKHSRFVFDVILEDQDGSLLKSINGYGVAETYSVTEIRQDVSFRQCKLDNGEMYLILKKILPDGRSLSIILNEKNYYNSLVSNIRLGTNGYVVIKDSKGIILIHPQQSQWGINVISGRQEMFPDKDLTSLQQMIENQNRGEAGVSEYYSYWWQDPGVPEVKKVSAYSPAVIGNGFLVVSAVIDYNDIYIPVAAGFFKLGLVFLGIVSVLLGMVLYIGDLRVQKKKDTEEIAYLWELNKILEEMHQSEETIAHQQRLQIMGTMTGGIAHEFNNLLTPIMGYAELLMYGLSEGEENYDSASEIYEASRKAKEIIQQISSLSRKNMETAFKNINAAKVLVRAIKMVSSVCPAHVHLKKEIDLSDECFLGNETQMNQVILNICVNAIHAIGHREGTITINGSRVNSEELKQYKLTSVSEEWNYYLRIDIADDGEGMSEEVLKQIFDPFFTTKKNGTGTGLGLSLVEQIIHSHKGYVFAESRLGEGSVFHIFLPVNEQKEQGEQQETEEESEEQLRLLVIDDNPKVLRLLEKNFGRLRVPLTACMDFEEARRVLKEQEIDAIVTEHEIAGKSGTDFFMSLQGQYPDIIRIIMTDRVTREILEAKKRKIIDEYIDKPVSDSAILKAVKNCKERI</sequence>
<evidence type="ECO:0000313" key="16">
    <source>
        <dbReference type="Proteomes" id="UP000231092"/>
    </source>
</evidence>
<dbReference type="EC" id="2.7.13.3" evidence="2"/>
<dbReference type="Gene3D" id="3.30.565.10">
    <property type="entry name" value="Histidine kinase-like ATPase, C-terminal domain"/>
    <property type="match status" value="1"/>
</dbReference>
<feature type="domain" description="Response regulatory" evidence="14">
    <location>
        <begin position="618"/>
        <end position="732"/>
    </location>
</feature>
<keyword evidence="8" id="KW-0067">ATP-binding</keyword>
<evidence type="ECO:0000256" key="5">
    <source>
        <dbReference type="ARBA" id="ARBA00022679"/>
    </source>
</evidence>
<protein>
    <recommendedName>
        <fullName evidence="3">Stage 0 sporulation protein A homolog</fullName>
        <ecNumber evidence="2">2.7.13.3</ecNumber>
    </recommendedName>
</protein>
<dbReference type="InterPro" id="IPR003594">
    <property type="entry name" value="HATPase_dom"/>
</dbReference>
<dbReference type="Gene3D" id="1.10.287.130">
    <property type="match status" value="1"/>
</dbReference>
<keyword evidence="12" id="KW-1133">Transmembrane helix</keyword>
<dbReference type="SMART" id="SM00448">
    <property type="entry name" value="REC"/>
    <property type="match status" value="1"/>
</dbReference>
<dbReference type="GO" id="GO:0005524">
    <property type="term" value="F:ATP binding"/>
    <property type="evidence" value="ECO:0007669"/>
    <property type="project" value="UniProtKB-KW"/>
</dbReference>
<dbReference type="InterPro" id="IPR001789">
    <property type="entry name" value="Sig_transdc_resp-reg_receiver"/>
</dbReference>
<comment type="caution">
    <text evidence="11">Lacks conserved residue(s) required for the propagation of feature annotation.</text>
</comment>
<comment type="function">
    <text evidence="10">May play the central regulatory role in sporulation. It may be an element of the effector pathway responsible for the activation of sporulation genes in response to nutritional stress. Spo0A may act in concert with spo0H (a sigma factor) to control the expression of some genes that are critical to the sporulation process.</text>
</comment>
<dbReference type="Gene3D" id="3.30.450.20">
    <property type="entry name" value="PAS domain"/>
    <property type="match status" value="1"/>
</dbReference>
<dbReference type="SUPFAM" id="SSF55874">
    <property type="entry name" value="ATPase domain of HSP90 chaperone/DNA topoisomerase II/histidine kinase"/>
    <property type="match status" value="1"/>
</dbReference>
<evidence type="ECO:0000256" key="7">
    <source>
        <dbReference type="ARBA" id="ARBA00022777"/>
    </source>
</evidence>
<dbReference type="PRINTS" id="PR00344">
    <property type="entry name" value="BCTRLSENSOR"/>
</dbReference>
<evidence type="ECO:0000256" key="4">
    <source>
        <dbReference type="ARBA" id="ARBA00022553"/>
    </source>
</evidence>
<gene>
    <name evidence="15" type="ORF">H171_2516</name>
</gene>
<evidence type="ECO:0000256" key="8">
    <source>
        <dbReference type="ARBA" id="ARBA00022840"/>
    </source>
</evidence>
<keyword evidence="9" id="KW-0902">Two-component regulatory system</keyword>
<dbReference type="PANTHER" id="PTHR43065">
    <property type="entry name" value="SENSOR HISTIDINE KINASE"/>
    <property type="match status" value="1"/>
</dbReference>
<dbReference type="InterPro" id="IPR036097">
    <property type="entry name" value="HisK_dim/P_sf"/>
</dbReference>
<keyword evidence="12" id="KW-0472">Membrane</keyword>
<dbReference type="InterPro" id="IPR005467">
    <property type="entry name" value="His_kinase_dom"/>
</dbReference>
<dbReference type="PROSITE" id="PS50110">
    <property type="entry name" value="RESPONSE_REGULATORY"/>
    <property type="match status" value="1"/>
</dbReference>
<dbReference type="SUPFAM" id="SSF47384">
    <property type="entry name" value="Homodimeric domain of signal transducing histidine kinase"/>
    <property type="match status" value="1"/>
</dbReference>
<keyword evidence="6" id="KW-0547">Nucleotide-binding</keyword>